<dbReference type="NCBIfam" id="TIGR01509">
    <property type="entry name" value="HAD-SF-IA-v3"/>
    <property type="match status" value="1"/>
</dbReference>
<keyword evidence="3 6" id="KW-0378">Hydrolase</keyword>
<dbReference type="InterPro" id="IPR023214">
    <property type="entry name" value="HAD_sf"/>
</dbReference>
<evidence type="ECO:0000256" key="4">
    <source>
        <dbReference type="ARBA" id="ARBA00022842"/>
    </source>
</evidence>
<dbReference type="HAMAP" id="MF_03117">
    <property type="entry name" value="Salvage_MtnC_euk"/>
    <property type="match status" value="1"/>
</dbReference>
<dbReference type="NCBIfam" id="TIGR01691">
    <property type="entry name" value="enolase-ppase"/>
    <property type="match status" value="1"/>
</dbReference>
<keyword evidence="4 6" id="KW-0460">Magnesium</keyword>
<feature type="binding site" evidence="6">
    <location>
        <position position="197"/>
    </location>
    <ligand>
        <name>Mg(2+)</name>
        <dbReference type="ChEBI" id="CHEBI:18420"/>
    </ligand>
</feature>
<comment type="pathway">
    <text evidence="6">Amino-acid biosynthesis; L-methionine biosynthesis via salvage pathway; L-methionine from S-methyl-5-thio-alpha-D-ribose 1-phosphate: step 3/6.</text>
</comment>
<keyword evidence="5 6" id="KW-0486">Methionine biosynthesis</keyword>
<dbReference type="SFLD" id="SFLDS00003">
    <property type="entry name" value="Haloacid_Dehalogenase"/>
    <property type="match status" value="1"/>
</dbReference>
<dbReference type="EC" id="3.1.3.77" evidence="6"/>
<keyword evidence="2 6" id="KW-0479">Metal-binding</keyword>
<evidence type="ECO:0000256" key="5">
    <source>
        <dbReference type="ARBA" id="ARBA00023167"/>
    </source>
</evidence>
<dbReference type="Pfam" id="PF00702">
    <property type="entry name" value="Hydrolase"/>
    <property type="match status" value="1"/>
</dbReference>
<keyword evidence="6" id="KW-0539">Nucleus</keyword>
<evidence type="ECO:0000256" key="1">
    <source>
        <dbReference type="ARBA" id="ARBA00022605"/>
    </source>
</evidence>
<evidence type="ECO:0000256" key="2">
    <source>
        <dbReference type="ARBA" id="ARBA00022723"/>
    </source>
</evidence>
<dbReference type="OrthoDB" id="272500at2759"/>
<evidence type="ECO:0000256" key="6">
    <source>
        <dbReference type="HAMAP-Rule" id="MF_03117"/>
    </source>
</evidence>
<comment type="pathway">
    <text evidence="6">Amino-acid biosynthesis; L-methionine biosynthesis via salvage pathway; L-methionine from S-methyl-5-thio-alpha-D-ribose 1-phosphate: step 4/6.</text>
</comment>
<dbReference type="PANTHER" id="PTHR20371:SF1">
    <property type="entry name" value="ENOLASE-PHOSPHATASE E1"/>
    <property type="match status" value="1"/>
</dbReference>
<dbReference type="SFLD" id="SFLDG01129">
    <property type="entry name" value="C1.5:_HAD__Beta-PGM__Phosphata"/>
    <property type="match status" value="1"/>
</dbReference>
<feature type="binding site" evidence="6">
    <location>
        <begin position="138"/>
        <end position="139"/>
    </location>
    <ligand>
        <name>substrate</name>
    </ligand>
</feature>
<dbReference type="Gene3D" id="1.10.720.60">
    <property type="match status" value="1"/>
</dbReference>
<evidence type="ECO:0000256" key="3">
    <source>
        <dbReference type="ARBA" id="ARBA00022801"/>
    </source>
</evidence>
<dbReference type="NCBIfam" id="TIGR01549">
    <property type="entry name" value="HAD-SF-IA-v1"/>
    <property type="match status" value="1"/>
</dbReference>
<keyword evidence="1 6" id="KW-0028">Amino-acid biosynthesis</keyword>
<dbReference type="SFLD" id="SFLDG01133">
    <property type="entry name" value="C1.5.4:_Enolase-phosphatase_Li"/>
    <property type="match status" value="1"/>
</dbReference>
<feature type="binding site" evidence="6">
    <location>
        <position position="7"/>
    </location>
    <ligand>
        <name>Mg(2+)</name>
        <dbReference type="ChEBI" id="CHEBI:18420"/>
    </ligand>
</feature>
<dbReference type="Proteomes" id="UP001139887">
    <property type="component" value="Unassembled WGS sequence"/>
</dbReference>
<organism evidence="7 8">
    <name type="scientific">Coemansia brasiliensis</name>
    <dbReference type="NCBI Taxonomy" id="2650707"/>
    <lineage>
        <taxon>Eukaryota</taxon>
        <taxon>Fungi</taxon>
        <taxon>Fungi incertae sedis</taxon>
        <taxon>Zoopagomycota</taxon>
        <taxon>Kickxellomycotina</taxon>
        <taxon>Kickxellomycetes</taxon>
        <taxon>Kickxellales</taxon>
        <taxon>Kickxellaceae</taxon>
        <taxon>Coemansia</taxon>
    </lineage>
</organism>
<reference evidence="7" key="1">
    <citation type="submission" date="2022-07" db="EMBL/GenBank/DDBJ databases">
        <title>Phylogenomic reconstructions and comparative analyses of Kickxellomycotina fungi.</title>
        <authorList>
            <person name="Reynolds N.K."/>
            <person name="Stajich J.E."/>
            <person name="Barry K."/>
            <person name="Grigoriev I.V."/>
            <person name="Crous P."/>
            <person name="Smith M.E."/>
        </authorList>
    </citation>
    <scope>NUCLEOTIDE SEQUENCE</scope>
    <source>
        <strain evidence="7">NRRL 1566</strain>
    </source>
</reference>
<dbReference type="GO" id="GO:0043874">
    <property type="term" value="F:acireductone synthase activity"/>
    <property type="evidence" value="ECO:0007669"/>
    <property type="project" value="UniProtKB-EC"/>
</dbReference>
<feature type="binding site" evidence="6">
    <location>
        <position position="9"/>
    </location>
    <ligand>
        <name>Mg(2+)</name>
        <dbReference type="ChEBI" id="CHEBI:18420"/>
    </ligand>
</feature>
<comment type="function">
    <text evidence="6">Bifunctional enzyme that catalyzes the enolization of 2,3-diketo-5-methylthiopentyl-1-phosphate (DK-MTP-1-P) into the intermediate 2-hydroxy-3-keto-5-methylthiopentenyl-1-phosphate (HK-MTPenyl-1-P), which is then dephosphorylated to form the acireductone 1,2-dihydroxy-3-keto-5-methylthiopentene (DHK-MTPene).</text>
</comment>
<accession>A0A9W8IDZ0</accession>
<dbReference type="Gene3D" id="3.40.50.1000">
    <property type="entry name" value="HAD superfamily/HAD-like"/>
    <property type="match status" value="1"/>
</dbReference>
<dbReference type="AlphaFoldDB" id="A0A9W8IDZ0"/>
<dbReference type="SFLD" id="SFLDF00044">
    <property type="entry name" value="enolase-phosphatase"/>
    <property type="match status" value="1"/>
</dbReference>
<dbReference type="FunFam" id="3.40.50.1000:FF:000079">
    <property type="entry name" value="Enolase-phosphatase E1"/>
    <property type="match status" value="1"/>
</dbReference>
<name>A0A9W8IDZ0_9FUNG</name>
<dbReference type="GO" id="GO:0005634">
    <property type="term" value="C:nucleus"/>
    <property type="evidence" value="ECO:0007669"/>
    <property type="project" value="UniProtKB-SubCell"/>
</dbReference>
<dbReference type="GO" id="GO:0019509">
    <property type="term" value="P:L-methionine salvage from methylthioadenosine"/>
    <property type="evidence" value="ECO:0007669"/>
    <property type="project" value="UniProtKB-UniRule"/>
</dbReference>
<sequence>MEVILLDIEGTTTPISFVHETLFPYVLSTLDEFLKAHWTDQELQFHIQALEEQARQDQPHYDAPQIISSDPDSTRKSLIDNIQWQMKLDRKTSALKGLQGYMWRFGYQSGQLQGVMFDDAVQAIKNWTQEGKRVYIYSSGSVEAQKLIFGYSDHGNLLQYISGHYDTKVGAKTSSDSYRKIAEDIKTKPENTLFISDNIREIEAANQAGMQVVVSVRPGNAPLPSHNFAESSDFTTIH</sequence>
<dbReference type="CDD" id="cd01629">
    <property type="entry name" value="HAD_EP"/>
    <property type="match status" value="1"/>
</dbReference>
<feature type="binding site" evidence="6">
    <location>
        <position position="172"/>
    </location>
    <ligand>
        <name>substrate</name>
    </ligand>
</feature>
<gene>
    <name evidence="6 7" type="primary">UTR4</name>
    <name evidence="7" type="ORF">IWW36_000138</name>
</gene>
<evidence type="ECO:0000313" key="7">
    <source>
        <dbReference type="EMBL" id="KAJ2852510.1"/>
    </source>
</evidence>
<proteinExistence type="inferred from homology"/>
<keyword evidence="8" id="KW-1185">Reference proteome</keyword>
<dbReference type="InterPro" id="IPR027511">
    <property type="entry name" value="ENOPH1_eukaryotes"/>
</dbReference>
<comment type="similarity">
    <text evidence="6">Belongs to the HAD-like hydrolase superfamily. MasA/MtnC family.</text>
</comment>
<comment type="subunit">
    <text evidence="6">Monomer.</text>
</comment>
<dbReference type="InterPro" id="IPR006439">
    <property type="entry name" value="HAD-SF_hydro_IA"/>
</dbReference>
<comment type="subcellular location">
    <subcellularLocation>
        <location evidence="6">Cytoplasm</location>
    </subcellularLocation>
    <subcellularLocation>
        <location evidence="6">Nucleus</location>
    </subcellularLocation>
</comment>
<evidence type="ECO:0000313" key="8">
    <source>
        <dbReference type="Proteomes" id="UP001139887"/>
    </source>
</evidence>
<dbReference type="SUPFAM" id="SSF56784">
    <property type="entry name" value="HAD-like"/>
    <property type="match status" value="1"/>
</dbReference>
<dbReference type="EMBL" id="JANBUW010000002">
    <property type="protein sequence ID" value="KAJ2852510.1"/>
    <property type="molecule type" value="Genomic_DNA"/>
</dbReference>
<comment type="cofactor">
    <cofactor evidence="6">
        <name>Mg(2+)</name>
        <dbReference type="ChEBI" id="CHEBI:18420"/>
    </cofactor>
    <text evidence="6">Binds 1 Mg(2+) ion per subunit.</text>
</comment>
<keyword evidence="6" id="KW-0963">Cytoplasm</keyword>
<dbReference type="InterPro" id="IPR036412">
    <property type="entry name" value="HAD-like_sf"/>
</dbReference>
<dbReference type="InterPro" id="IPR023943">
    <property type="entry name" value="Enolase-ppase_E1"/>
</dbReference>
<dbReference type="GO" id="GO:0005737">
    <property type="term" value="C:cytoplasm"/>
    <property type="evidence" value="ECO:0007669"/>
    <property type="project" value="UniProtKB-SubCell"/>
</dbReference>
<dbReference type="GO" id="GO:0000287">
    <property type="term" value="F:magnesium ion binding"/>
    <property type="evidence" value="ECO:0007669"/>
    <property type="project" value="UniProtKB-UniRule"/>
</dbReference>
<protein>
    <recommendedName>
        <fullName evidence="6">Enolase-phosphatase E1</fullName>
        <ecNumber evidence="6">3.1.3.77</ecNumber>
    </recommendedName>
    <alternativeName>
        <fullName evidence="6">2,3-diketo-5-methylthio-1-phosphopentane phosphatase</fullName>
    </alternativeName>
</protein>
<comment type="caution">
    <text evidence="7">The sequence shown here is derived from an EMBL/GenBank/DDBJ whole genome shotgun (WGS) entry which is preliminary data.</text>
</comment>
<dbReference type="PANTHER" id="PTHR20371">
    <property type="entry name" value="ENOLASE-PHOSPHATASE E1"/>
    <property type="match status" value="1"/>
</dbReference>
<comment type="catalytic activity">
    <reaction evidence="6">
        <text>5-methylsulfanyl-2,3-dioxopentyl phosphate + H2O = 1,2-dihydroxy-5-(methylsulfanyl)pent-1-en-3-one + phosphate</text>
        <dbReference type="Rhea" id="RHEA:21700"/>
        <dbReference type="ChEBI" id="CHEBI:15377"/>
        <dbReference type="ChEBI" id="CHEBI:43474"/>
        <dbReference type="ChEBI" id="CHEBI:49252"/>
        <dbReference type="ChEBI" id="CHEBI:58828"/>
        <dbReference type="EC" id="3.1.3.77"/>
    </reaction>
</comment>